<reference evidence="2 3" key="1">
    <citation type="submission" date="2020-02" db="EMBL/GenBank/DDBJ databases">
        <authorList>
            <person name="Ferguson B K."/>
        </authorList>
    </citation>
    <scope>NUCLEOTIDE SEQUENCE [LARGE SCALE GENOMIC DNA]</scope>
</reference>
<name>A0A6H5J568_9HYME</name>
<protein>
    <submittedName>
        <fullName evidence="2">Uncharacterized protein</fullName>
    </submittedName>
</protein>
<evidence type="ECO:0000313" key="2">
    <source>
        <dbReference type="EMBL" id="CAB0045371.1"/>
    </source>
</evidence>
<organism evidence="2 3">
    <name type="scientific">Trichogramma brassicae</name>
    <dbReference type="NCBI Taxonomy" id="86971"/>
    <lineage>
        <taxon>Eukaryota</taxon>
        <taxon>Metazoa</taxon>
        <taxon>Ecdysozoa</taxon>
        <taxon>Arthropoda</taxon>
        <taxon>Hexapoda</taxon>
        <taxon>Insecta</taxon>
        <taxon>Pterygota</taxon>
        <taxon>Neoptera</taxon>
        <taxon>Endopterygota</taxon>
        <taxon>Hymenoptera</taxon>
        <taxon>Apocrita</taxon>
        <taxon>Proctotrupomorpha</taxon>
        <taxon>Chalcidoidea</taxon>
        <taxon>Trichogrammatidae</taxon>
        <taxon>Trichogramma</taxon>
    </lineage>
</organism>
<feature type="non-terminal residue" evidence="2">
    <location>
        <position position="94"/>
    </location>
</feature>
<dbReference type="AlphaFoldDB" id="A0A6H5J568"/>
<evidence type="ECO:0000256" key="1">
    <source>
        <dbReference type="SAM" id="MobiDB-lite"/>
    </source>
</evidence>
<dbReference type="EMBL" id="CADCXV010001565">
    <property type="protein sequence ID" value="CAB0045371.1"/>
    <property type="molecule type" value="Genomic_DNA"/>
</dbReference>
<proteinExistence type="predicted"/>
<sequence length="94" mass="10224">MFHASRSAAARRRPFQQAAHNRRTADVNASRSAPAADLSITSGLPDTVYSNLSTRQDPAAAAALPTSCPQRYKKIRAVVNARMEIYKAEHGRSS</sequence>
<accession>A0A6H5J568</accession>
<evidence type="ECO:0000313" key="3">
    <source>
        <dbReference type="Proteomes" id="UP000479190"/>
    </source>
</evidence>
<gene>
    <name evidence="2" type="ORF">TBRA_LOCUS16886</name>
</gene>
<keyword evidence="3" id="KW-1185">Reference proteome</keyword>
<feature type="region of interest" description="Disordered" evidence="1">
    <location>
        <begin position="1"/>
        <end position="40"/>
    </location>
</feature>
<dbReference type="Proteomes" id="UP000479190">
    <property type="component" value="Unassembled WGS sequence"/>
</dbReference>